<keyword evidence="2" id="KW-1185">Reference proteome</keyword>
<dbReference type="InterPro" id="IPR053134">
    <property type="entry name" value="RNA-dir_DNA_polymerase"/>
</dbReference>
<accession>A0A250X875</accession>
<reference evidence="1 2" key="1">
    <citation type="submission" date="2017-08" db="EMBL/GenBank/DDBJ databases">
        <title>Acidophilic green algal genome provides insights into adaptation to an acidic environment.</title>
        <authorList>
            <person name="Hirooka S."/>
            <person name="Hirose Y."/>
            <person name="Kanesaki Y."/>
            <person name="Higuchi S."/>
            <person name="Fujiwara T."/>
            <person name="Onuma R."/>
            <person name="Era A."/>
            <person name="Ohbayashi R."/>
            <person name="Uzuka A."/>
            <person name="Nozaki H."/>
            <person name="Yoshikawa H."/>
            <person name="Miyagishima S.Y."/>
        </authorList>
    </citation>
    <scope>NUCLEOTIDE SEQUENCE [LARGE SCALE GENOMIC DNA]</scope>
    <source>
        <strain evidence="1 2">NIES-2499</strain>
    </source>
</reference>
<proteinExistence type="predicted"/>
<organism evidence="1 2">
    <name type="scientific">Chlamydomonas eustigma</name>
    <dbReference type="NCBI Taxonomy" id="1157962"/>
    <lineage>
        <taxon>Eukaryota</taxon>
        <taxon>Viridiplantae</taxon>
        <taxon>Chlorophyta</taxon>
        <taxon>core chlorophytes</taxon>
        <taxon>Chlorophyceae</taxon>
        <taxon>CS clade</taxon>
        <taxon>Chlamydomonadales</taxon>
        <taxon>Chlamydomonadaceae</taxon>
        <taxon>Chlamydomonas</taxon>
    </lineage>
</organism>
<protein>
    <recommendedName>
        <fullName evidence="3">Reverse transcriptase domain-containing protein</fullName>
    </recommendedName>
</protein>
<evidence type="ECO:0000313" key="2">
    <source>
        <dbReference type="Proteomes" id="UP000232323"/>
    </source>
</evidence>
<dbReference type="PANTHER" id="PTHR24559">
    <property type="entry name" value="TRANSPOSON TY3-I GAG-POL POLYPROTEIN"/>
    <property type="match status" value="1"/>
</dbReference>
<evidence type="ECO:0000313" key="1">
    <source>
        <dbReference type="EMBL" id="GAX79092.1"/>
    </source>
</evidence>
<sequence>MTRQSILKTVATAAEICASYRYRASCSIIQDHALGTVLNKSVESSNDENIITPALAYRYLKSRRHAVFLAMVTPHVHDDDMELDNVPDFSSSFKSPEINLDHVHLAFRSRLAELMNSYHDIFNESPRAGGAKLPPLEHTIDLILGAKHPFKRNYRFSPLEFEELKKQVQELFDQKIITPVNSPYGAPDLFVKKPNGGFRFCLDYRALNDIIV</sequence>
<comment type="caution">
    <text evidence="1">The sequence shown here is derived from an EMBL/GenBank/DDBJ whole genome shotgun (WGS) entry which is preliminary data.</text>
</comment>
<dbReference type="Proteomes" id="UP000232323">
    <property type="component" value="Unassembled WGS sequence"/>
</dbReference>
<evidence type="ECO:0008006" key="3">
    <source>
        <dbReference type="Google" id="ProtNLM"/>
    </source>
</evidence>
<dbReference type="Gene3D" id="3.10.10.10">
    <property type="entry name" value="HIV Type 1 Reverse Transcriptase, subunit A, domain 1"/>
    <property type="match status" value="1"/>
</dbReference>
<dbReference type="InterPro" id="IPR043502">
    <property type="entry name" value="DNA/RNA_pol_sf"/>
</dbReference>
<gene>
    <name evidence="1" type="ORF">CEUSTIGMA_g6532.t1</name>
</gene>
<dbReference type="OrthoDB" id="2431547at2759"/>
<name>A0A250X875_9CHLO</name>
<dbReference type="AlphaFoldDB" id="A0A250X875"/>
<dbReference type="EMBL" id="BEGY01000039">
    <property type="protein sequence ID" value="GAX79092.1"/>
    <property type="molecule type" value="Genomic_DNA"/>
</dbReference>
<dbReference type="SUPFAM" id="SSF56672">
    <property type="entry name" value="DNA/RNA polymerases"/>
    <property type="match status" value="1"/>
</dbReference>
<dbReference type="STRING" id="1157962.A0A250X875"/>
<dbReference type="PANTHER" id="PTHR24559:SF444">
    <property type="entry name" value="REVERSE TRANSCRIPTASE DOMAIN-CONTAINING PROTEIN"/>
    <property type="match status" value="1"/>
</dbReference>